<sequence length="147" mass="15735">QTLARRFTSSSAASLPLRHEGSSRRCSEWSFDLLLVPPTMALLQSIGVHGGVCRGLWGGEDGPSLQFLSAAPVVAGSEACDRAFPWMCVTDESDGGGGRFLWWYRQPRSVWCGSVLVGKSLGASQGWCLWTGSLFGLPSCLKLGLGQ</sequence>
<reference evidence="2" key="1">
    <citation type="journal article" date="2019" name="Curr. Biol.">
        <title>Genome Sequence of Striga asiatica Provides Insight into the Evolution of Plant Parasitism.</title>
        <authorList>
            <person name="Yoshida S."/>
            <person name="Kim S."/>
            <person name="Wafula E.K."/>
            <person name="Tanskanen J."/>
            <person name="Kim Y.M."/>
            <person name="Honaas L."/>
            <person name="Yang Z."/>
            <person name="Spallek T."/>
            <person name="Conn C.E."/>
            <person name="Ichihashi Y."/>
            <person name="Cheong K."/>
            <person name="Cui S."/>
            <person name="Der J.P."/>
            <person name="Gundlach H."/>
            <person name="Jiao Y."/>
            <person name="Hori C."/>
            <person name="Ishida J.K."/>
            <person name="Kasahara H."/>
            <person name="Kiba T."/>
            <person name="Kim M.S."/>
            <person name="Koo N."/>
            <person name="Laohavisit A."/>
            <person name="Lee Y.H."/>
            <person name="Lumba S."/>
            <person name="McCourt P."/>
            <person name="Mortimer J.C."/>
            <person name="Mutuku J.M."/>
            <person name="Nomura T."/>
            <person name="Sasaki-Sekimoto Y."/>
            <person name="Seto Y."/>
            <person name="Wang Y."/>
            <person name="Wakatake T."/>
            <person name="Sakakibara H."/>
            <person name="Demura T."/>
            <person name="Yamaguchi S."/>
            <person name="Yoneyama K."/>
            <person name="Manabe R.I."/>
            <person name="Nelson D.C."/>
            <person name="Schulman A.H."/>
            <person name="Timko M.P."/>
            <person name="dePamphilis C.W."/>
            <person name="Choi D."/>
            <person name="Shirasu K."/>
        </authorList>
    </citation>
    <scope>NUCLEOTIDE SEQUENCE [LARGE SCALE GENOMIC DNA]</scope>
    <source>
        <strain evidence="2">cv. UVA1</strain>
    </source>
</reference>
<protein>
    <submittedName>
        <fullName evidence="1">Protein kinase superfamily protein</fullName>
    </submittedName>
</protein>
<evidence type="ECO:0000313" key="1">
    <source>
        <dbReference type="EMBL" id="GER33966.1"/>
    </source>
</evidence>
<keyword evidence="2" id="KW-1185">Reference proteome</keyword>
<dbReference type="Proteomes" id="UP000325081">
    <property type="component" value="Unassembled WGS sequence"/>
</dbReference>
<accession>A0A5A7PMS6</accession>
<name>A0A5A7PMS6_STRAF</name>
<evidence type="ECO:0000313" key="2">
    <source>
        <dbReference type="Proteomes" id="UP000325081"/>
    </source>
</evidence>
<proteinExistence type="predicted"/>
<dbReference type="AlphaFoldDB" id="A0A5A7PMS6"/>
<dbReference type="GO" id="GO:0016301">
    <property type="term" value="F:kinase activity"/>
    <property type="evidence" value="ECO:0007669"/>
    <property type="project" value="UniProtKB-KW"/>
</dbReference>
<keyword evidence="1" id="KW-0808">Transferase</keyword>
<comment type="caution">
    <text evidence="1">The sequence shown here is derived from an EMBL/GenBank/DDBJ whole genome shotgun (WGS) entry which is preliminary data.</text>
</comment>
<keyword evidence="1" id="KW-0418">Kinase</keyword>
<organism evidence="1 2">
    <name type="scientific">Striga asiatica</name>
    <name type="common">Asiatic witchweed</name>
    <name type="synonym">Buchnera asiatica</name>
    <dbReference type="NCBI Taxonomy" id="4170"/>
    <lineage>
        <taxon>Eukaryota</taxon>
        <taxon>Viridiplantae</taxon>
        <taxon>Streptophyta</taxon>
        <taxon>Embryophyta</taxon>
        <taxon>Tracheophyta</taxon>
        <taxon>Spermatophyta</taxon>
        <taxon>Magnoliopsida</taxon>
        <taxon>eudicotyledons</taxon>
        <taxon>Gunneridae</taxon>
        <taxon>Pentapetalae</taxon>
        <taxon>asterids</taxon>
        <taxon>lamiids</taxon>
        <taxon>Lamiales</taxon>
        <taxon>Orobanchaceae</taxon>
        <taxon>Buchnereae</taxon>
        <taxon>Striga</taxon>
    </lineage>
</organism>
<gene>
    <name evidence="1" type="ORF">STAS_10141</name>
</gene>
<feature type="non-terminal residue" evidence="1">
    <location>
        <position position="1"/>
    </location>
</feature>
<dbReference type="EMBL" id="BKCP01004838">
    <property type="protein sequence ID" value="GER33966.1"/>
    <property type="molecule type" value="Genomic_DNA"/>
</dbReference>